<feature type="non-terminal residue" evidence="2">
    <location>
        <position position="382"/>
    </location>
</feature>
<dbReference type="STRING" id="101091.A0A1C7MVU0"/>
<dbReference type="InterPro" id="IPR011990">
    <property type="entry name" value="TPR-like_helical_dom_sf"/>
</dbReference>
<dbReference type="InParanoid" id="A0A1C7MVU0"/>
<reference evidence="2 3" key="1">
    <citation type="submission" date="2016-03" db="EMBL/GenBank/DDBJ databases">
        <title>Choanephora cucurbitarum.</title>
        <authorList>
            <person name="Min B."/>
            <person name="Park H."/>
            <person name="Park J.-H."/>
            <person name="Shin H.-D."/>
            <person name="Choi I.-G."/>
        </authorList>
    </citation>
    <scope>NUCLEOTIDE SEQUENCE [LARGE SCALE GENOMIC DNA]</scope>
    <source>
        <strain evidence="2 3">KUS-F28377</strain>
    </source>
</reference>
<dbReference type="OrthoDB" id="2384430at2759"/>
<dbReference type="Proteomes" id="UP000093000">
    <property type="component" value="Unassembled WGS sequence"/>
</dbReference>
<dbReference type="InterPro" id="IPR050767">
    <property type="entry name" value="Sel1_AlgK"/>
</dbReference>
<accession>A0A1C7MVU0</accession>
<dbReference type="PANTHER" id="PTHR11102">
    <property type="entry name" value="SEL-1-LIKE PROTEIN"/>
    <property type="match status" value="1"/>
</dbReference>
<comment type="caution">
    <text evidence="2">The sequence shown here is derived from an EMBL/GenBank/DDBJ whole genome shotgun (WGS) entry which is preliminary data.</text>
</comment>
<keyword evidence="3" id="KW-1185">Reference proteome</keyword>
<evidence type="ECO:0000256" key="1">
    <source>
        <dbReference type="ARBA" id="ARBA00038101"/>
    </source>
</evidence>
<gene>
    <name evidence="2" type="primary">ybeQ_3</name>
    <name evidence="2" type="ORF">A0J61_11039</name>
</gene>
<dbReference type="InterPro" id="IPR006597">
    <property type="entry name" value="Sel1-like"/>
</dbReference>
<evidence type="ECO:0000313" key="2">
    <source>
        <dbReference type="EMBL" id="OBZ80912.1"/>
    </source>
</evidence>
<dbReference type="Gene3D" id="1.25.40.10">
    <property type="entry name" value="Tetratricopeptide repeat domain"/>
    <property type="match status" value="2"/>
</dbReference>
<comment type="similarity">
    <text evidence="1">Belongs to the sel-1 family.</text>
</comment>
<name>A0A1C7MVU0_9FUNG</name>
<dbReference type="SMART" id="SM00671">
    <property type="entry name" value="SEL1"/>
    <property type="match status" value="4"/>
</dbReference>
<sequence>MEKDQAIKEVFSKIPNELYLLTAVELVNRTSSESSQQELDLAKQALRFLRIQAAKGDIEAKIKLSTLLDNDDHDQTTGIIQRDIKEATLWARSVFDRRLSKALGPCVSEIIQLAEQQLKVGNNTLIDRILHRVQSIEQSQDTEEKSTKREQKLLKNLSYLAGVLFIDGTGVDRDISRGIDYLTKASENSHEGAGVELAKILSDPFKYPKEYDMEKSLAIYESVVEKQQNRTTSSDARALTDLARVYYEGSATVSRDIEKAYMYARRVAGSIGEQFCQFIVGDVLLNPPAQSTEIKQDIRQAVFWLTQSAEQGFPLAVETLSRLYFEGKVEGIKKDYEQARYWCMIGDDIWPSGLGYCQTCLGDMYWQGLGVPRDLLRSFEYY</sequence>
<dbReference type="AlphaFoldDB" id="A0A1C7MVU0"/>
<dbReference type="SUPFAM" id="SSF81901">
    <property type="entry name" value="HCP-like"/>
    <property type="match status" value="2"/>
</dbReference>
<proteinExistence type="inferred from homology"/>
<dbReference type="PANTHER" id="PTHR11102:SF160">
    <property type="entry name" value="ERAD-ASSOCIATED E3 UBIQUITIN-PROTEIN LIGASE COMPONENT HRD3"/>
    <property type="match status" value="1"/>
</dbReference>
<organism evidence="2 3">
    <name type="scientific">Choanephora cucurbitarum</name>
    <dbReference type="NCBI Taxonomy" id="101091"/>
    <lineage>
        <taxon>Eukaryota</taxon>
        <taxon>Fungi</taxon>
        <taxon>Fungi incertae sedis</taxon>
        <taxon>Mucoromycota</taxon>
        <taxon>Mucoromycotina</taxon>
        <taxon>Mucoromycetes</taxon>
        <taxon>Mucorales</taxon>
        <taxon>Mucorineae</taxon>
        <taxon>Choanephoraceae</taxon>
        <taxon>Choanephoroideae</taxon>
        <taxon>Choanephora</taxon>
    </lineage>
</organism>
<protein>
    <submittedName>
        <fullName evidence="2">Uncharacterized protein YbeQ</fullName>
    </submittedName>
</protein>
<dbReference type="Pfam" id="PF08238">
    <property type="entry name" value="Sel1"/>
    <property type="match status" value="5"/>
</dbReference>
<evidence type="ECO:0000313" key="3">
    <source>
        <dbReference type="Proteomes" id="UP000093000"/>
    </source>
</evidence>
<dbReference type="EMBL" id="LUGH01001614">
    <property type="protein sequence ID" value="OBZ80912.1"/>
    <property type="molecule type" value="Genomic_DNA"/>
</dbReference>